<sequence length="766" mass="84393">MRDEQGNADRLLSRNEFARLAGVKRPTITKWARLQGFPKVLHLADGEYFTLASVLEWLDRRPIPAKNRAADEPADATYGRRARRRSVHAPETPARRTTRTGAGSSDLAHDHLLGPLAESVRGGAGSQADYLSLLLCLIFVRVTARDEWMRLMEVTETDSDRIRPDGLVRHVSERVDQVLRSRGVPSGVYSVLERLRPRAAEDLIEVIRACDQLGDDDFDALLSRFSTERRLGSADYFTPAEVARLMAGLVIAEDAEGGTVYDPYLRGGELLRAASRTRQVQTVGGESPNRETLRLAGMNLAVHGLTARLRPGRDTPWDEPDEHRSPADAVLLNPPFNRQRPMARRRSDSEWPFGPPPRHNDNYAWVQHAVSSLTSGGRAAVLMTSQAGVSSDEEERRIRKEMVEKGAIEAVVALPAHIFPLSDAAVMLWVVRRPAPGPRRILFVDARAMSGKDQAGPVLSREAVESIPELFTDRLRLPEGERIELAGGGSATVAGADALRDTGHSLHPSDYLKGTRGAARSMRSEDTAVSLAELADIRSRVSTADSRVEELRTLPLTRASSGLPSGWRRLALEDICLIQAGPSYSRLGTDDRTKDGPVPVVMPRHLRDRRIVATGAECVSEELARKLAKFRLSPYDILCVRSGAMTEPALVETNQDGWLFGANLFRLRRIGAETVDPWYLLGFLSLATVREWIEDRSTGTAVPFITGQTLGRLMVSIPPIDEQRGIGASLRALDDQIAAHRNFARASEQARATLAEQLMEGVVTLP</sequence>
<dbReference type="RefSeq" id="WP_345471174.1">
    <property type="nucleotide sequence ID" value="NZ_BAABHF010000043.1"/>
</dbReference>
<feature type="region of interest" description="Disordered" evidence="4">
    <location>
        <begin position="68"/>
        <end position="107"/>
    </location>
</feature>
<evidence type="ECO:0000256" key="3">
    <source>
        <dbReference type="ARBA" id="ARBA00023125"/>
    </source>
</evidence>
<comment type="caution">
    <text evidence="7">The sequence shown here is derived from an EMBL/GenBank/DDBJ whole genome shotgun (WGS) entry which is preliminary data.</text>
</comment>
<dbReference type="InterPro" id="IPR002052">
    <property type="entry name" value="DNA_methylase_N6_adenine_CS"/>
</dbReference>
<dbReference type="SUPFAM" id="SSF116734">
    <property type="entry name" value="DNA methylase specificity domain"/>
    <property type="match status" value="1"/>
</dbReference>
<dbReference type="Proteomes" id="UP001500503">
    <property type="component" value="Unassembled WGS sequence"/>
</dbReference>
<proteinExistence type="inferred from homology"/>
<dbReference type="Gene3D" id="3.90.220.20">
    <property type="entry name" value="DNA methylase specificity domains"/>
    <property type="match status" value="1"/>
</dbReference>
<evidence type="ECO:0000313" key="8">
    <source>
        <dbReference type="Proteomes" id="UP001500503"/>
    </source>
</evidence>
<evidence type="ECO:0000256" key="1">
    <source>
        <dbReference type="ARBA" id="ARBA00010923"/>
    </source>
</evidence>
<dbReference type="Pfam" id="PF02384">
    <property type="entry name" value="N6_Mtase"/>
    <property type="match status" value="1"/>
</dbReference>
<dbReference type="Pfam" id="PF01420">
    <property type="entry name" value="Methylase_S"/>
    <property type="match status" value="1"/>
</dbReference>
<dbReference type="InterPro" id="IPR036388">
    <property type="entry name" value="WH-like_DNA-bd_sf"/>
</dbReference>
<feature type="domain" description="Type I restriction modification DNA specificity" evidence="5">
    <location>
        <begin position="564"/>
        <end position="740"/>
    </location>
</feature>
<evidence type="ECO:0000259" key="5">
    <source>
        <dbReference type="Pfam" id="PF01420"/>
    </source>
</evidence>
<dbReference type="EMBL" id="BAABHF010000043">
    <property type="protein sequence ID" value="GAA4509097.1"/>
    <property type="molecule type" value="Genomic_DNA"/>
</dbReference>
<dbReference type="Gene3D" id="1.10.10.10">
    <property type="entry name" value="Winged helix-like DNA-binding domain superfamily/Winged helix DNA-binding domain"/>
    <property type="match status" value="1"/>
</dbReference>
<dbReference type="InterPro" id="IPR029063">
    <property type="entry name" value="SAM-dependent_MTases_sf"/>
</dbReference>
<gene>
    <name evidence="7" type="ORF">GCM10023191_069780</name>
</gene>
<dbReference type="PANTHER" id="PTHR42998">
    <property type="entry name" value="TYPE I RESTRICTION ENZYME HINDVIIP M PROTEIN-RELATED"/>
    <property type="match status" value="1"/>
</dbReference>
<dbReference type="SUPFAM" id="SSF53335">
    <property type="entry name" value="S-adenosyl-L-methionine-dependent methyltransferases"/>
    <property type="match status" value="1"/>
</dbReference>
<accession>A0ABP8QRN3</accession>
<dbReference type="InterPro" id="IPR000055">
    <property type="entry name" value="Restrct_endonuc_typeI_TRD"/>
</dbReference>
<organism evidence="7 8">
    <name type="scientific">Actinoallomurus oryzae</name>
    <dbReference type="NCBI Taxonomy" id="502180"/>
    <lineage>
        <taxon>Bacteria</taxon>
        <taxon>Bacillati</taxon>
        <taxon>Actinomycetota</taxon>
        <taxon>Actinomycetes</taxon>
        <taxon>Streptosporangiales</taxon>
        <taxon>Thermomonosporaceae</taxon>
        <taxon>Actinoallomurus</taxon>
    </lineage>
</organism>
<dbReference type="InterPro" id="IPR044946">
    <property type="entry name" value="Restrct_endonuc_typeI_TRD_sf"/>
</dbReference>
<evidence type="ECO:0000256" key="4">
    <source>
        <dbReference type="SAM" id="MobiDB-lite"/>
    </source>
</evidence>
<protein>
    <recommendedName>
        <fullName evidence="9">Site-specific DNA-methyltransferase (adenine-specific)</fullName>
    </recommendedName>
</protein>
<dbReference type="InterPro" id="IPR003356">
    <property type="entry name" value="DNA_methylase_A-5"/>
</dbReference>
<evidence type="ECO:0000256" key="2">
    <source>
        <dbReference type="ARBA" id="ARBA00022747"/>
    </source>
</evidence>
<name>A0ABP8QRN3_9ACTN</name>
<reference evidence="8" key="1">
    <citation type="journal article" date="2019" name="Int. J. Syst. Evol. Microbiol.">
        <title>The Global Catalogue of Microorganisms (GCM) 10K type strain sequencing project: providing services to taxonomists for standard genome sequencing and annotation.</title>
        <authorList>
            <consortium name="The Broad Institute Genomics Platform"/>
            <consortium name="The Broad Institute Genome Sequencing Center for Infectious Disease"/>
            <person name="Wu L."/>
            <person name="Ma J."/>
        </authorList>
    </citation>
    <scope>NUCLEOTIDE SEQUENCE [LARGE SCALE GENOMIC DNA]</scope>
    <source>
        <strain evidence="8">JCM 17933</strain>
    </source>
</reference>
<dbReference type="InterPro" id="IPR052916">
    <property type="entry name" value="Type-I_RE_MTase_Subunit"/>
</dbReference>
<feature type="domain" description="DNA methylase adenine-specific" evidence="6">
    <location>
        <begin position="211"/>
        <end position="514"/>
    </location>
</feature>
<dbReference type="PROSITE" id="PS00092">
    <property type="entry name" value="N6_MTASE"/>
    <property type="match status" value="1"/>
</dbReference>
<dbReference type="PRINTS" id="PR00507">
    <property type="entry name" value="N12N6MTFRASE"/>
</dbReference>
<evidence type="ECO:0000313" key="7">
    <source>
        <dbReference type="EMBL" id="GAA4509097.1"/>
    </source>
</evidence>
<evidence type="ECO:0008006" key="9">
    <source>
        <dbReference type="Google" id="ProtNLM"/>
    </source>
</evidence>
<evidence type="ECO:0000259" key="6">
    <source>
        <dbReference type="Pfam" id="PF02384"/>
    </source>
</evidence>
<keyword evidence="8" id="KW-1185">Reference proteome</keyword>
<keyword evidence="3" id="KW-0238">DNA-binding</keyword>
<keyword evidence="2" id="KW-0680">Restriction system</keyword>
<feature type="region of interest" description="Disordered" evidence="4">
    <location>
        <begin position="311"/>
        <end position="334"/>
    </location>
</feature>
<comment type="similarity">
    <text evidence="1">Belongs to the type-I restriction system S methylase family.</text>
</comment>
<feature type="compositionally biased region" description="Basic and acidic residues" evidence="4">
    <location>
        <begin position="311"/>
        <end position="326"/>
    </location>
</feature>
<dbReference type="Gene3D" id="3.40.50.150">
    <property type="entry name" value="Vaccinia Virus protein VP39"/>
    <property type="match status" value="1"/>
</dbReference>
<dbReference type="PANTHER" id="PTHR42998:SF1">
    <property type="entry name" value="TYPE I RESTRICTION ENZYME HINDI METHYLASE SUBUNIT"/>
    <property type="match status" value="1"/>
</dbReference>